<comment type="caution">
    <text evidence="1">The sequence shown here is derived from an EMBL/GenBank/DDBJ whole genome shotgun (WGS) entry which is preliminary data.</text>
</comment>
<reference evidence="1" key="1">
    <citation type="journal article" date="2021" name="Nat. Commun.">
        <title>Genetic determinants of endophytism in the Arabidopsis root mycobiome.</title>
        <authorList>
            <person name="Mesny F."/>
            <person name="Miyauchi S."/>
            <person name="Thiergart T."/>
            <person name="Pickel B."/>
            <person name="Atanasova L."/>
            <person name="Karlsson M."/>
            <person name="Huettel B."/>
            <person name="Barry K.W."/>
            <person name="Haridas S."/>
            <person name="Chen C."/>
            <person name="Bauer D."/>
            <person name="Andreopoulos W."/>
            <person name="Pangilinan J."/>
            <person name="LaButti K."/>
            <person name="Riley R."/>
            <person name="Lipzen A."/>
            <person name="Clum A."/>
            <person name="Drula E."/>
            <person name="Henrissat B."/>
            <person name="Kohler A."/>
            <person name="Grigoriev I.V."/>
            <person name="Martin F.M."/>
            <person name="Hacquard S."/>
        </authorList>
    </citation>
    <scope>NUCLEOTIDE SEQUENCE</scope>
    <source>
        <strain evidence="1">MPI-CAGE-AT-0023</strain>
    </source>
</reference>
<dbReference type="EMBL" id="JAGMUX010000004">
    <property type="protein sequence ID" value="KAH7260863.1"/>
    <property type="molecule type" value="Genomic_DNA"/>
</dbReference>
<organism evidence="1 2">
    <name type="scientific">Fusarium redolens</name>
    <dbReference type="NCBI Taxonomy" id="48865"/>
    <lineage>
        <taxon>Eukaryota</taxon>
        <taxon>Fungi</taxon>
        <taxon>Dikarya</taxon>
        <taxon>Ascomycota</taxon>
        <taxon>Pezizomycotina</taxon>
        <taxon>Sordariomycetes</taxon>
        <taxon>Hypocreomycetidae</taxon>
        <taxon>Hypocreales</taxon>
        <taxon>Nectriaceae</taxon>
        <taxon>Fusarium</taxon>
        <taxon>Fusarium redolens species complex</taxon>
    </lineage>
</organism>
<evidence type="ECO:0000313" key="2">
    <source>
        <dbReference type="Proteomes" id="UP000720189"/>
    </source>
</evidence>
<gene>
    <name evidence="1" type="ORF">BKA55DRAFT_559897</name>
</gene>
<dbReference type="GeneID" id="70221987"/>
<keyword evidence="2" id="KW-1185">Reference proteome</keyword>
<accession>A0A9P9KGM9</accession>
<proteinExistence type="predicted"/>
<evidence type="ECO:0000313" key="1">
    <source>
        <dbReference type="EMBL" id="KAH7260863.1"/>
    </source>
</evidence>
<evidence type="ECO:0008006" key="3">
    <source>
        <dbReference type="Google" id="ProtNLM"/>
    </source>
</evidence>
<dbReference type="AlphaFoldDB" id="A0A9P9KGM9"/>
<sequence length="430" mass="49129">MDRLAPEIISNIISHLVPYEYFSPAKFYDETRPPIRCLAHLAALCRHWQPLIEEASFRELKLTSESVSYAIENGILTPRRLSYIRRLDYSFPSPDEASPPTVSPETDSGFLPLLQLLAQIPLQEEPLVELLVTIPSAFLRGPKYLSKLEDHVQDNFESINTCLPEVPMIRHLFFSDGFDRFFYSPRSICLIAGTMSRLRSLALSLTSGRRSNDSVNERNDLGRSLHGLPSSIHQFDLDYSVRPSLPKDALAPVGAEEDILSRELYRFSQREGLKDFSFEGSIEPTIFWPSESDTAEDPYWPSLKAFVLTPHDISPSGRRLLVHKPWRSADNATDWRRMYPVDDVVNEYFVAAARCVSRMPKAEYLSIELKDSWYTNLVFCTGYPDDPEEPILRLSGGGGPKIFEETEQEWRKTVGIHNLEFSMEVDEEQS</sequence>
<dbReference type="Proteomes" id="UP000720189">
    <property type="component" value="Unassembled WGS sequence"/>
</dbReference>
<dbReference type="OrthoDB" id="5985073at2759"/>
<dbReference type="RefSeq" id="XP_046052740.1">
    <property type="nucleotide sequence ID" value="XM_046192033.1"/>
</dbReference>
<name>A0A9P9KGM9_FUSRE</name>
<protein>
    <recommendedName>
        <fullName evidence="3">F-box domain-containing protein</fullName>
    </recommendedName>
</protein>